<evidence type="ECO:0000313" key="1">
    <source>
        <dbReference type="EMBL" id="SVB01134.1"/>
    </source>
</evidence>
<name>A0A382AID2_9ZZZZ</name>
<dbReference type="GO" id="GO:0016491">
    <property type="term" value="F:oxidoreductase activity"/>
    <property type="evidence" value="ECO:0007669"/>
    <property type="project" value="InterPro"/>
</dbReference>
<sequence length="272" mass="30667">MNNATFRADMNYLRPNSNETMAVSVSIHNSRILKQENWQERGFELQRHVSSVQDWASDSEVENTHYPEIRQLAKKLTGCNYALVSGHIRRNPEQASLHSDLAPITFVHSDFADSYGTLIKDHYQQADNALAQQELSTIGLTAATINNATRLIIIQFWRNLGPLKMDLPIAFCDARTIPKTSVRTIPVTDYAGGGFDFETLGVEAPMAPSEHLWHTYPEMNDEEIIVFRTYDSQLLGSKKPYWTPHSAFADPDVPQGNPARSSIELRATCIFV</sequence>
<dbReference type="PANTHER" id="PTHR34598:SF3">
    <property type="entry name" value="OXIDOREDUCTASE AN1597"/>
    <property type="match status" value="1"/>
</dbReference>
<proteinExistence type="predicted"/>
<organism evidence="1">
    <name type="scientific">marine metagenome</name>
    <dbReference type="NCBI Taxonomy" id="408172"/>
    <lineage>
        <taxon>unclassified sequences</taxon>
        <taxon>metagenomes</taxon>
        <taxon>ecological metagenomes</taxon>
    </lineage>
</organism>
<dbReference type="NCBIfam" id="NF041278">
    <property type="entry name" value="CmcJ_NvfI_EfuI"/>
    <property type="match status" value="1"/>
</dbReference>
<dbReference type="AlphaFoldDB" id="A0A382AID2"/>
<dbReference type="PANTHER" id="PTHR34598">
    <property type="entry name" value="BLL6449 PROTEIN"/>
    <property type="match status" value="1"/>
</dbReference>
<evidence type="ECO:0008006" key="2">
    <source>
        <dbReference type="Google" id="ProtNLM"/>
    </source>
</evidence>
<dbReference type="InterPro" id="IPR044053">
    <property type="entry name" value="AsaB-like"/>
</dbReference>
<gene>
    <name evidence="1" type="ORF">METZ01_LOCUS153988</name>
</gene>
<accession>A0A382AID2</accession>
<protein>
    <recommendedName>
        <fullName evidence="2">Methyltransferase</fullName>
    </recommendedName>
</protein>
<dbReference type="EMBL" id="UINC01025481">
    <property type="protein sequence ID" value="SVB01134.1"/>
    <property type="molecule type" value="Genomic_DNA"/>
</dbReference>
<reference evidence="1" key="1">
    <citation type="submission" date="2018-05" db="EMBL/GenBank/DDBJ databases">
        <authorList>
            <person name="Lanie J.A."/>
            <person name="Ng W.-L."/>
            <person name="Kazmierczak K.M."/>
            <person name="Andrzejewski T.M."/>
            <person name="Davidsen T.M."/>
            <person name="Wayne K.J."/>
            <person name="Tettelin H."/>
            <person name="Glass J.I."/>
            <person name="Rusch D."/>
            <person name="Podicherti R."/>
            <person name="Tsui H.-C.T."/>
            <person name="Winkler M.E."/>
        </authorList>
    </citation>
    <scope>NUCLEOTIDE SEQUENCE</scope>
</reference>